<evidence type="ECO:0000313" key="3">
    <source>
        <dbReference type="Proteomes" id="UP000274315"/>
    </source>
</evidence>
<keyword evidence="1" id="KW-0812">Transmembrane</keyword>
<reference evidence="2 3" key="1">
    <citation type="submission" date="2018-08" db="EMBL/GenBank/DDBJ databases">
        <title>Recombination of ecologically and evolutionarily significant loci maintains genetic cohesion in the Pseudomonas syringae species complex.</title>
        <authorList>
            <person name="Dillon M."/>
            <person name="Thakur S."/>
            <person name="Almeida R.N.D."/>
            <person name="Weir B.S."/>
            <person name="Guttman D.S."/>
        </authorList>
    </citation>
    <scope>NUCLEOTIDE SEQUENCE [LARGE SCALE GENOMIC DNA]</scope>
    <source>
        <strain evidence="2 3">ICMP 11935</strain>
    </source>
</reference>
<keyword evidence="1" id="KW-0472">Membrane</keyword>
<feature type="transmembrane region" description="Helical" evidence="1">
    <location>
        <begin position="202"/>
        <end position="223"/>
    </location>
</feature>
<keyword evidence="1" id="KW-1133">Transmembrane helix</keyword>
<protein>
    <submittedName>
        <fullName evidence="2">Uncharacterized protein</fullName>
    </submittedName>
</protein>
<accession>A0A3M5WE13</accession>
<name>A0A3M5WE13_PSEAP</name>
<feature type="transmembrane region" description="Helical" evidence="1">
    <location>
        <begin position="39"/>
        <end position="61"/>
    </location>
</feature>
<dbReference type="AlphaFoldDB" id="A0A3M5WE13"/>
<evidence type="ECO:0000313" key="2">
    <source>
        <dbReference type="EMBL" id="RMU68054.1"/>
    </source>
</evidence>
<feature type="transmembrane region" description="Helical" evidence="1">
    <location>
        <begin position="168"/>
        <end position="196"/>
    </location>
</feature>
<organism evidence="2 3">
    <name type="scientific">Pseudomonas syringae pv. aptata</name>
    <dbReference type="NCBI Taxonomy" id="83167"/>
    <lineage>
        <taxon>Bacteria</taxon>
        <taxon>Pseudomonadati</taxon>
        <taxon>Pseudomonadota</taxon>
        <taxon>Gammaproteobacteria</taxon>
        <taxon>Pseudomonadales</taxon>
        <taxon>Pseudomonadaceae</taxon>
        <taxon>Pseudomonas</taxon>
        <taxon>Pseudomonas syringae</taxon>
    </lineage>
</organism>
<evidence type="ECO:0000256" key="1">
    <source>
        <dbReference type="SAM" id="Phobius"/>
    </source>
</evidence>
<dbReference type="Proteomes" id="UP000274315">
    <property type="component" value="Unassembled WGS sequence"/>
</dbReference>
<dbReference type="EMBL" id="RBUF01000700">
    <property type="protein sequence ID" value="RMU68054.1"/>
    <property type="molecule type" value="Genomic_DNA"/>
</dbReference>
<proteinExistence type="predicted"/>
<sequence length="302" mass="34262">MQGKQTMSIHQLRKDVEEHFQRFERAPFKEAWRRRDARICLIWMIAWILALSATLIFLPWTKLADCMPALIPVLLISMICAFRLAEIYELVRADQMGAGPLTTPLERSQLRQQWFCTRYSCSAAELVDKARVMRHLWEERQELKRLASNDTMGPRIAAFFRLPDPARFIGTLFAIAAIFTTMITLGSNIDAIFAAVQDWRTIGFNILLGTLLCAEIVWLWIMVTGMISEIGPSLLEQLGLLPISSRRVYRYLLAVHGASEPVTPVPKATRGLLKMSSLFFMPVGEVWAKVRTRFSTGSAVGA</sequence>
<comment type="caution">
    <text evidence="2">The sequence shown here is derived from an EMBL/GenBank/DDBJ whole genome shotgun (WGS) entry which is preliminary data.</text>
</comment>
<gene>
    <name evidence="2" type="ORF">ALP24_04548</name>
</gene>